<evidence type="ECO:0000256" key="7">
    <source>
        <dbReference type="ARBA" id="ARBA00022989"/>
    </source>
</evidence>
<keyword evidence="5 10" id="KW-0732">Signal</keyword>
<gene>
    <name evidence="11" type="ORF">NEMBOFW57_008627</name>
</gene>
<dbReference type="EMBL" id="JAHCVI010000004">
    <property type="protein sequence ID" value="KAG7286318.1"/>
    <property type="molecule type" value="Genomic_DNA"/>
</dbReference>
<evidence type="ECO:0000256" key="8">
    <source>
        <dbReference type="ARBA" id="ARBA00023136"/>
    </source>
</evidence>
<comment type="caution">
    <text evidence="11">The sequence shown here is derived from an EMBL/GenBank/DDBJ whole genome shotgun (WGS) entry which is preliminary data.</text>
</comment>
<keyword evidence="7 9" id="KW-1133">Transmembrane helix</keyword>
<feature type="signal peptide" evidence="10">
    <location>
        <begin position="1"/>
        <end position="17"/>
    </location>
</feature>
<dbReference type="PANTHER" id="PTHR12692">
    <property type="entry name" value="DOLICHYL-DIPHOSPHOOLIGOSACCHARIDE--PROTEIN GLYCOSYLTRANSFERASE-RELATED"/>
    <property type="match status" value="1"/>
</dbReference>
<dbReference type="Pfam" id="PF04756">
    <property type="entry name" value="OST3_OST6"/>
    <property type="match status" value="1"/>
</dbReference>
<evidence type="ECO:0000256" key="6">
    <source>
        <dbReference type="ARBA" id="ARBA00022824"/>
    </source>
</evidence>
<comment type="similarity">
    <text evidence="3">Belongs to the OST3/OST6 family.</text>
</comment>
<reference evidence="11" key="1">
    <citation type="submission" date="2023-02" db="EMBL/GenBank/DDBJ databases">
        <authorList>
            <person name="Palmer J.M."/>
        </authorList>
    </citation>
    <scope>NUCLEOTIDE SEQUENCE</scope>
    <source>
        <strain evidence="11">FW57</strain>
    </source>
</reference>
<evidence type="ECO:0008006" key="13">
    <source>
        <dbReference type="Google" id="ProtNLM"/>
    </source>
</evidence>
<evidence type="ECO:0000313" key="12">
    <source>
        <dbReference type="Proteomes" id="UP001197093"/>
    </source>
</evidence>
<sequence>MRFLPTLLLALLGSASAAKKSPEERFQTYHAKALSSAPVKLGDPSYRELTGTPRDYTVAVLLTAMDARFGCQLCRDFQPEWDLLSRSWTAGDKKGESRVVFGTLDFADGRDIFMSLGLQTAPVLFLFPPTIGSHAAASPEPIRYDFTSGSQAAEQVHAWIARHLPDRPHPPVKRPINWMRWISTFVILSGGLTASYAAWPYVLPVIQNRTVWAGITLISILLFTSGHMFNQIRNVPYVAGDGRGGISYFASGFQNQYGLETQIVAAMYGILALSGISLAIKVPRISDPKMQGIAIIAWGSILFVVYSLLLSIFRGKNAGYPFSLPPFM</sequence>
<dbReference type="PANTHER" id="PTHR12692:SF0">
    <property type="entry name" value="GH11935P"/>
    <property type="match status" value="1"/>
</dbReference>
<evidence type="ECO:0000256" key="3">
    <source>
        <dbReference type="ARBA" id="ARBA00009561"/>
    </source>
</evidence>
<dbReference type="InterPro" id="IPR021149">
    <property type="entry name" value="OligosaccharylTrfase_OST3/OST6"/>
</dbReference>
<comment type="function">
    <text evidence="1">Subunit of the oligosaccharyl transferase (OST) complex that catalyzes the initial transfer of a defined glycan (Glc(3)Man(9)GlcNAc(2) in eukaryotes) from the lipid carrier dolichol-pyrophosphate to an asparagine residue within an Asn-X-Ser/Thr consensus motif in nascent polypeptide chains, the first step in protein N-glycosylation. N-glycosylation occurs cotranslationally and the complex associates with the Sec61 complex at the channel-forming translocon complex that mediates protein translocation across the endoplasmic reticulum (ER). All subunits are required for a maximal enzyme activity.</text>
</comment>
<evidence type="ECO:0000256" key="4">
    <source>
        <dbReference type="ARBA" id="ARBA00022692"/>
    </source>
</evidence>
<evidence type="ECO:0000256" key="2">
    <source>
        <dbReference type="ARBA" id="ARBA00004477"/>
    </source>
</evidence>
<dbReference type="AlphaFoldDB" id="A0AAD4ERN1"/>
<dbReference type="GO" id="GO:0008250">
    <property type="term" value="C:oligosaccharyltransferase complex"/>
    <property type="evidence" value="ECO:0007669"/>
    <property type="project" value="TreeGrafter"/>
</dbReference>
<protein>
    <recommendedName>
        <fullName evidence="13">Oligosaccharyl transferase subunit</fullName>
    </recommendedName>
</protein>
<dbReference type="InterPro" id="IPR036249">
    <property type="entry name" value="Thioredoxin-like_sf"/>
</dbReference>
<evidence type="ECO:0000256" key="1">
    <source>
        <dbReference type="ARBA" id="ARBA00002791"/>
    </source>
</evidence>
<evidence type="ECO:0000256" key="5">
    <source>
        <dbReference type="ARBA" id="ARBA00022729"/>
    </source>
</evidence>
<feature type="transmembrane region" description="Helical" evidence="9">
    <location>
        <begin position="178"/>
        <end position="199"/>
    </location>
</feature>
<accession>A0AAD4ERN1</accession>
<dbReference type="SUPFAM" id="SSF52833">
    <property type="entry name" value="Thioredoxin-like"/>
    <property type="match status" value="1"/>
</dbReference>
<dbReference type="GO" id="GO:0018279">
    <property type="term" value="P:protein N-linked glycosylation via asparagine"/>
    <property type="evidence" value="ECO:0007669"/>
    <property type="project" value="TreeGrafter"/>
</dbReference>
<evidence type="ECO:0000256" key="10">
    <source>
        <dbReference type="SAM" id="SignalP"/>
    </source>
</evidence>
<dbReference type="Proteomes" id="UP001197093">
    <property type="component" value="Unassembled WGS sequence"/>
</dbReference>
<evidence type="ECO:0000256" key="9">
    <source>
        <dbReference type="SAM" id="Phobius"/>
    </source>
</evidence>
<comment type="subcellular location">
    <subcellularLocation>
        <location evidence="2">Endoplasmic reticulum membrane</location>
        <topology evidence="2">Multi-pass membrane protein</topology>
    </subcellularLocation>
</comment>
<feature type="chain" id="PRO_5041898920" description="Oligosaccharyl transferase subunit" evidence="10">
    <location>
        <begin position="18"/>
        <end position="328"/>
    </location>
</feature>
<feature type="transmembrane region" description="Helical" evidence="9">
    <location>
        <begin position="263"/>
        <end position="280"/>
    </location>
</feature>
<keyword evidence="4 9" id="KW-0812">Transmembrane</keyword>
<name>A0AAD4ERN1_9PEZI</name>
<organism evidence="11 12">
    <name type="scientific">Staphylotrichum longicolle</name>
    <dbReference type="NCBI Taxonomy" id="669026"/>
    <lineage>
        <taxon>Eukaryota</taxon>
        <taxon>Fungi</taxon>
        <taxon>Dikarya</taxon>
        <taxon>Ascomycota</taxon>
        <taxon>Pezizomycotina</taxon>
        <taxon>Sordariomycetes</taxon>
        <taxon>Sordariomycetidae</taxon>
        <taxon>Sordariales</taxon>
        <taxon>Chaetomiaceae</taxon>
        <taxon>Staphylotrichum</taxon>
    </lineage>
</organism>
<keyword evidence="8 9" id="KW-0472">Membrane</keyword>
<dbReference type="Gene3D" id="3.40.30.10">
    <property type="entry name" value="Glutaredoxin"/>
    <property type="match status" value="1"/>
</dbReference>
<feature type="transmembrane region" description="Helical" evidence="9">
    <location>
        <begin position="292"/>
        <end position="313"/>
    </location>
</feature>
<proteinExistence type="inferred from homology"/>
<feature type="transmembrane region" description="Helical" evidence="9">
    <location>
        <begin position="211"/>
        <end position="229"/>
    </location>
</feature>
<evidence type="ECO:0000313" key="11">
    <source>
        <dbReference type="EMBL" id="KAG7286318.1"/>
    </source>
</evidence>
<keyword evidence="6" id="KW-0256">Endoplasmic reticulum</keyword>
<dbReference type="FunFam" id="3.40.30.10:FF:000302">
    <property type="entry name" value="Oligosaccharyl transferase subunit (Gamma), putative"/>
    <property type="match status" value="1"/>
</dbReference>
<keyword evidence="12" id="KW-1185">Reference proteome</keyword>